<dbReference type="RefSeq" id="WP_109733159.1">
    <property type="nucleotide sequence ID" value="NZ_BAAACK010000023.1"/>
</dbReference>
<dbReference type="PIRSF" id="PIRSF037031">
    <property type="entry name" value="Redox_disulphide_2"/>
    <property type="match status" value="1"/>
</dbReference>
<keyword evidence="2" id="KW-0676">Redox-active center</keyword>
<dbReference type="SUPFAM" id="SSF52833">
    <property type="entry name" value="Thioredoxin-like"/>
    <property type="match status" value="1"/>
</dbReference>
<dbReference type="InterPro" id="IPR012336">
    <property type="entry name" value="Thioredoxin-like_fold"/>
</dbReference>
<gene>
    <name evidence="4" type="ORF">A8806_115104</name>
</gene>
<reference evidence="4 5" key="1">
    <citation type="submission" date="2018-05" db="EMBL/GenBank/DDBJ databases">
        <title>The Hungate 1000. A catalogue of reference genomes from the rumen microbiome.</title>
        <authorList>
            <person name="Kelly W."/>
        </authorList>
    </citation>
    <scope>NUCLEOTIDE SEQUENCE [LARGE SCALE GENOMIC DNA]</scope>
    <source>
        <strain evidence="4 5">NLAE-zl-C242</strain>
    </source>
</reference>
<dbReference type="Proteomes" id="UP000245845">
    <property type="component" value="Unassembled WGS sequence"/>
</dbReference>
<dbReference type="InterPro" id="IPR036249">
    <property type="entry name" value="Thioredoxin-like_sf"/>
</dbReference>
<evidence type="ECO:0000256" key="2">
    <source>
        <dbReference type="PIRSR" id="PIRSR037031-51"/>
    </source>
</evidence>
<evidence type="ECO:0000256" key="1">
    <source>
        <dbReference type="PIRSR" id="PIRSR037031-50"/>
    </source>
</evidence>
<protein>
    <submittedName>
        <fullName evidence="4">Small redox-active disulfide protein 2</fullName>
    </submittedName>
</protein>
<evidence type="ECO:0000259" key="3">
    <source>
        <dbReference type="Pfam" id="PF13192"/>
    </source>
</evidence>
<organism evidence="4 5">
    <name type="scientific">Faecalicatena orotica</name>
    <dbReference type="NCBI Taxonomy" id="1544"/>
    <lineage>
        <taxon>Bacteria</taxon>
        <taxon>Bacillati</taxon>
        <taxon>Bacillota</taxon>
        <taxon>Clostridia</taxon>
        <taxon>Lachnospirales</taxon>
        <taxon>Lachnospiraceae</taxon>
        <taxon>Faecalicatena</taxon>
    </lineage>
</organism>
<proteinExistence type="predicted"/>
<dbReference type="Pfam" id="PF13192">
    <property type="entry name" value="Thioredoxin_3"/>
    <property type="match status" value="1"/>
</dbReference>
<dbReference type="OrthoDB" id="9800630at2"/>
<feature type="disulfide bond" description="Redox-active" evidence="2">
    <location>
        <begin position="10"/>
        <end position="13"/>
    </location>
</feature>
<dbReference type="PANTHER" id="PTHR36450:SF1">
    <property type="entry name" value="THIOREDOXIN"/>
    <property type="match status" value="1"/>
</dbReference>
<keyword evidence="2" id="KW-1015">Disulfide bond</keyword>
<sequence>MEIKVIGTGCEKCNRLYQNVQQAVNELGITANIEKVEELMDIVRLGVMLTPALMVDGKIVITGRVPDVKSLLSILSGNTDK</sequence>
<dbReference type="PANTHER" id="PTHR36450">
    <property type="entry name" value="THIOREDOXIN"/>
    <property type="match status" value="1"/>
</dbReference>
<dbReference type="Gene3D" id="3.40.30.10">
    <property type="entry name" value="Glutaredoxin"/>
    <property type="match status" value="1"/>
</dbReference>
<feature type="active site" description="Nucleophile" evidence="1">
    <location>
        <position position="13"/>
    </location>
</feature>
<dbReference type="NCBIfam" id="TIGR00412">
    <property type="entry name" value="redox_disulf_2"/>
    <property type="match status" value="1"/>
</dbReference>
<comment type="caution">
    <text evidence="4">The sequence shown here is derived from an EMBL/GenBank/DDBJ whole genome shotgun (WGS) entry which is preliminary data.</text>
</comment>
<feature type="active site" description="Nucleophile" evidence="1">
    <location>
        <position position="10"/>
    </location>
</feature>
<dbReference type="EMBL" id="QGDL01000015">
    <property type="protein sequence ID" value="PWJ23170.1"/>
    <property type="molecule type" value="Genomic_DNA"/>
</dbReference>
<evidence type="ECO:0000313" key="5">
    <source>
        <dbReference type="Proteomes" id="UP000245845"/>
    </source>
</evidence>
<keyword evidence="5" id="KW-1185">Reference proteome</keyword>
<evidence type="ECO:0000313" key="4">
    <source>
        <dbReference type="EMBL" id="PWJ23170.1"/>
    </source>
</evidence>
<dbReference type="InterPro" id="IPR005243">
    <property type="entry name" value="THIRX-like_proc"/>
</dbReference>
<name>A0A2Y9BNY7_9FIRM</name>
<dbReference type="AlphaFoldDB" id="A0A2Y9BNY7"/>
<feature type="domain" description="Thioredoxin-like fold" evidence="3">
    <location>
        <begin position="1"/>
        <end position="75"/>
    </location>
</feature>
<accession>A0A2Y9BNY7</accession>